<dbReference type="SUPFAM" id="SSF81901">
    <property type="entry name" value="HCP-like"/>
    <property type="match status" value="1"/>
</dbReference>
<gene>
    <name evidence="4" type="ORF">AAG747_00900</name>
</gene>
<dbReference type="Proteomes" id="UP001403385">
    <property type="component" value="Unassembled WGS sequence"/>
</dbReference>
<feature type="repeat" description="TPR" evidence="3">
    <location>
        <begin position="529"/>
        <end position="562"/>
    </location>
</feature>
<dbReference type="PANTHER" id="PTHR44858:SF1">
    <property type="entry name" value="UDP-N-ACETYLGLUCOSAMINE--PEPTIDE N-ACETYLGLUCOSAMINYLTRANSFERASE SPINDLY-RELATED"/>
    <property type="match status" value="1"/>
</dbReference>
<dbReference type="InterPro" id="IPR050498">
    <property type="entry name" value="Ycf3"/>
</dbReference>
<dbReference type="Pfam" id="PF13371">
    <property type="entry name" value="TPR_9"/>
    <property type="match status" value="1"/>
</dbReference>
<dbReference type="AlphaFoldDB" id="A0AAW9RY19"/>
<dbReference type="RefSeq" id="WP_346819230.1">
    <property type="nucleotide sequence ID" value="NZ_JBDKWZ010000001.1"/>
</dbReference>
<dbReference type="Gene3D" id="1.25.40.10">
    <property type="entry name" value="Tetratricopeptide repeat domain"/>
    <property type="match status" value="5"/>
</dbReference>
<keyword evidence="5" id="KW-1185">Reference proteome</keyword>
<evidence type="ECO:0000256" key="2">
    <source>
        <dbReference type="ARBA" id="ARBA00022803"/>
    </source>
</evidence>
<name>A0AAW9RY19_9BACT</name>
<dbReference type="InterPro" id="IPR019734">
    <property type="entry name" value="TPR_rpt"/>
</dbReference>
<organism evidence="4 5">
    <name type="scientific">Rapidithrix thailandica</name>
    <dbReference type="NCBI Taxonomy" id="413964"/>
    <lineage>
        <taxon>Bacteria</taxon>
        <taxon>Pseudomonadati</taxon>
        <taxon>Bacteroidota</taxon>
        <taxon>Cytophagia</taxon>
        <taxon>Cytophagales</taxon>
        <taxon>Flammeovirgaceae</taxon>
        <taxon>Rapidithrix</taxon>
    </lineage>
</organism>
<evidence type="ECO:0000256" key="1">
    <source>
        <dbReference type="ARBA" id="ARBA00022737"/>
    </source>
</evidence>
<dbReference type="Pfam" id="PF13432">
    <property type="entry name" value="TPR_16"/>
    <property type="match status" value="3"/>
</dbReference>
<reference evidence="4 5" key="1">
    <citation type="submission" date="2024-04" db="EMBL/GenBank/DDBJ databases">
        <title>Novel genus in family Flammeovirgaceae.</title>
        <authorList>
            <person name="Nguyen T.H."/>
            <person name="Vuong T.Q."/>
            <person name="Le H."/>
            <person name="Kim S.-G."/>
        </authorList>
    </citation>
    <scope>NUCLEOTIDE SEQUENCE [LARGE SCALE GENOMIC DNA]</scope>
    <source>
        <strain evidence="4 5">JCM 23209</strain>
    </source>
</reference>
<evidence type="ECO:0000313" key="5">
    <source>
        <dbReference type="Proteomes" id="UP001403385"/>
    </source>
</evidence>
<dbReference type="PANTHER" id="PTHR44858">
    <property type="entry name" value="TETRATRICOPEPTIDE REPEAT PROTEIN 6"/>
    <property type="match status" value="1"/>
</dbReference>
<dbReference type="PROSITE" id="PS50005">
    <property type="entry name" value="TPR"/>
    <property type="match status" value="5"/>
</dbReference>
<evidence type="ECO:0000256" key="3">
    <source>
        <dbReference type="PROSITE-ProRule" id="PRU00339"/>
    </source>
</evidence>
<dbReference type="Pfam" id="PF13174">
    <property type="entry name" value="TPR_6"/>
    <property type="match status" value="1"/>
</dbReference>
<accession>A0AAW9RY19</accession>
<dbReference type="SMART" id="SM00028">
    <property type="entry name" value="TPR"/>
    <property type="match status" value="19"/>
</dbReference>
<dbReference type="PROSITE" id="PS50293">
    <property type="entry name" value="TPR_REGION"/>
    <property type="match status" value="2"/>
</dbReference>
<dbReference type="Pfam" id="PF13181">
    <property type="entry name" value="TPR_8"/>
    <property type="match status" value="1"/>
</dbReference>
<dbReference type="InterPro" id="IPR011990">
    <property type="entry name" value="TPR-like_helical_dom_sf"/>
</dbReference>
<feature type="repeat" description="TPR" evidence="3">
    <location>
        <begin position="635"/>
        <end position="668"/>
    </location>
</feature>
<evidence type="ECO:0000313" key="4">
    <source>
        <dbReference type="EMBL" id="MEN7546443.1"/>
    </source>
</evidence>
<dbReference type="SUPFAM" id="SSF48452">
    <property type="entry name" value="TPR-like"/>
    <property type="match status" value="5"/>
</dbReference>
<feature type="repeat" description="TPR" evidence="3">
    <location>
        <begin position="737"/>
        <end position="770"/>
    </location>
</feature>
<proteinExistence type="predicted"/>
<keyword evidence="2 3" id="KW-0802">TPR repeat</keyword>
<feature type="repeat" description="TPR" evidence="3">
    <location>
        <begin position="78"/>
        <end position="111"/>
    </location>
</feature>
<sequence length="884" mass="102455">MSQEASNNQFDIHYQNAWDLVEQKDLENALIEANACIVLDADNPNAYYLRGYVYSAMENWPAAIENFNQALDIAPEFIHALYYRGMALFKEGQVEEALEDFLQCANTWPTHGPTRISIANCYDAMEEQEQADKYAFEAQMIFAREALQNGQFERMAQHLQEAEQCCCNRTAFNRLKAKYHLALGQFEEVVLLLHTVIESEEANQYDYLDRADALMEMARYEKALADYSTILQTDAERVDALRGVALCQIHLGNYPQGISFLKKLYTSYDFDLHARIYYFDANQKYAEFLLAAAQQGKPVQMHEVAQCYINMENGEKCLSFLEPFEQHGAPLDAALQTMKAKALKLCNRNNEAIEVYQQLVESKEAGLEEYFDLAELLHQNRAYTEEVTVLEAAEPLLEGPESNGGLHFDNLLDSLEDSFNQPSTTKAQYYLRLGLAYMRLGNNPKALGQLDLAHACDETLGTVLYERARVYMDLNEFDRSLEDFAHARKLKVSHAMVLFQEAWVYYYQKDTDKAIEAIEELGNYYNQSSNIAHLEGMVWQDAQEYEKALEAYNRSIAYGSNDPYTWRNRGVVYRVLEHYYEASEDLQEFIKNYEFGSSDYINGMSQLGWLYYAEQKYEKAANIMQEVIASSYAEASDYRLLGEIYKNDKKYEEALPYFDKALEFQQDFGIAHASKANCLMQLNRYQEALKGYVSAAESGEDPGFHYQNAAFTCFKMHDHQGVIKYIFKSYEFRTEDYWAMNRLGEAYLGLQQYEKALVEYTKIHKLKDDEQYKRDAWRLYTHQAKCYLGLNQYEEAKKYLILSMGFGDYLEQYKLLANISEAEGNYLDAYTCYQYCMLIFQHEGSDASEMEEKMKKLAHYAEEYQYTMKNDTETSSGNTAEAWL</sequence>
<comment type="caution">
    <text evidence="4">The sequence shown here is derived from an EMBL/GenBank/DDBJ whole genome shotgun (WGS) entry which is preliminary data.</text>
</comment>
<feature type="repeat" description="TPR" evidence="3">
    <location>
        <begin position="44"/>
        <end position="77"/>
    </location>
</feature>
<protein>
    <submittedName>
        <fullName evidence="4">Tetratricopeptide repeat protein</fullName>
    </submittedName>
</protein>
<dbReference type="Pfam" id="PF00515">
    <property type="entry name" value="TPR_1"/>
    <property type="match status" value="1"/>
</dbReference>
<keyword evidence="1" id="KW-0677">Repeat</keyword>
<dbReference type="EMBL" id="JBDKWZ010000001">
    <property type="protein sequence ID" value="MEN7546443.1"/>
    <property type="molecule type" value="Genomic_DNA"/>
</dbReference>